<keyword evidence="2" id="KW-0460">Magnesium</keyword>
<gene>
    <name evidence="3" type="ORF">EKG37_07710</name>
</gene>
<dbReference type="SFLD" id="SFLDS00003">
    <property type="entry name" value="Haloacid_Dehalogenase"/>
    <property type="match status" value="1"/>
</dbReference>
<dbReference type="SFLD" id="SFLDG01129">
    <property type="entry name" value="C1.5:_HAD__Beta-PGM__Phosphata"/>
    <property type="match status" value="1"/>
</dbReference>
<keyword evidence="1 3" id="KW-0378">Hydrolase</keyword>
<evidence type="ECO:0000256" key="1">
    <source>
        <dbReference type="ARBA" id="ARBA00022801"/>
    </source>
</evidence>
<dbReference type="Gene3D" id="3.40.50.1000">
    <property type="entry name" value="HAD superfamily/HAD-like"/>
    <property type="match status" value="1"/>
</dbReference>
<dbReference type="PANTHER" id="PTHR43434:SF25">
    <property type="entry name" value="PHOSPHOGLYCOLATE PHOSPHATASE"/>
    <property type="match status" value="1"/>
</dbReference>
<dbReference type="AlphaFoldDB" id="A0A3S0LF91"/>
<dbReference type="PANTHER" id="PTHR43434">
    <property type="entry name" value="PHOSPHOGLYCOLATE PHOSPHATASE"/>
    <property type="match status" value="1"/>
</dbReference>
<dbReference type="GO" id="GO:0006281">
    <property type="term" value="P:DNA repair"/>
    <property type="evidence" value="ECO:0007669"/>
    <property type="project" value="TreeGrafter"/>
</dbReference>
<dbReference type="InterPro" id="IPR036412">
    <property type="entry name" value="HAD-like_sf"/>
</dbReference>
<dbReference type="Gene3D" id="1.10.150.240">
    <property type="entry name" value="Putative phosphatase, domain 2"/>
    <property type="match status" value="1"/>
</dbReference>
<comment type="caution">
    <text evidence="3">The sequence shown here is derived from an EMBL/GenBank/DDBJ whole genome shotgun (WGS) entry which is preliminary data.</text>
</comment>
<dbReference type="OrthoDB" id="9807630at2"/>
<evidence type="ECO:0000313" key="4">
    <source>
        <dbReference type="Proteomes" id="UP000271374"/>
    </source>
</evidence>
<dbReference type="InterPro" id="IPR050155">
    <property type="entry name" value="HAD-like_hydrolase_sf"/>
</dbReference>
<name>A0A3S0LF91_9BACI</name>
<keyword evidence="4" id="KW-1185">Reference proteome</keyword>
<dbReference type="GO" id="GO:0005829">
    <property type="term" value="C:cytosol"/>
    <property type="evidence" value="ECO:0007669"/>
    <property type="project" value="TreeGrafter"/>
</dbReference>
<protein>
    <submittedName>
        <fullName evidence="3">HAD family hydrolase</fullName>
    </submittedName>
</protein>
<dbReference type="InterPro" id="IPR023198">
    <property type="entry name" value="PGP-like_dom2"/>
</dbReference>
<organism evidence="3 4">
    <name type="scientific">Bacillus yapensis</name>
    <dbReference type="NCBI Taxonomy" id="2492960"/>
    <lineage>
        <taxon>Bacteria</taxon>
        <taxon>Bacillati</taxon>
        <taxon>Bacillota</taxon>
        <taxon>Bacilli</taxon>
        <taxon>Bacillales</taxon>
        <taxon>Bacillaceae</taxon>
        <taxon>Bacillus</taxon>
    </lineage>
</organism>
<evidence type="ECO:0000256" key="2">
    <source>
        <dbReference type="ARBA" id="ARBA00022842"/>
    </source>
</evidence>
<dbReference type="InterPro" id="IPR023214">
    <property type="entry name" value="HAD_sf"/>
</dbReference>
<evidence type="ECO:0000313" key="3">
    <source>
        <dbReference type="EMBL" id="RTR34086.1"/>
    </source>
</evidence>
<accession>A0A3S0LF91</accession>
<reference evidence="3 4" key="1">
    <citation type="submission" date="2018-12" db="EMBL/GenBank/DDBJ databases">
        <title>Bacillus yapensis draft genome sequence.</title>
        <authorList>
            <person name="Yu L."/>
            <person name="Xu X."/>
            <person name="Tang X."/>
        </authorList>
    </citation>
    <scope>NUCLEOTIDE SEQUENCE [LARGE SCALE GENOMIC DNA]</scope>
    <source>
        <strain evidence="3 4">XXST-01</strain>
    </source>
</reference>
<dbReference type="InterPro" id="IPR041492">
    <property type="entry name" value="HAD_2"/>
</dbReference>
<dbReference type="GO" id="GO:0008967">
    <property type="term" value="F:phosphoglycolate phosphatase activity"/>
    <property type="evidence" value="ECO:0007669"/>
    <property type="project" value="TreeGrafter"/>
</dbReference>
<dbReference type="RefSeq" id="WP_126407992.1">
    <property type="nucleotide sequence ID" value="NZ_RXNT01000004.1"/>
</dbReference>
<dbReference type="Pfam" id="PF13419">
    <property type="entry name" value="HAD_2"/>
    <property type="match status" value="1"/>
</dbReference>
<dbReference type="Proteomes" id="UP000271374">
    <property type="component" value="Unassembled WGS sequence"/>
</dbReference>
<sequence>MNILWDFDGTLFDTYPAYTKIFSQVLGDTVDKQEIYQKLKVSYTHAIEHYGIPKDIEKEMRKLTSEIAPHEMKPFENVEEILKFANKNVIMTHKNRDGVLAIIKHYGWEKYFVDMVTIDDGFPRKPHAASYIHLNSKHRIDLAIGDRELDLIPAKEIGIATCMFQGKSKVADYHLQNYSDFFRIIGR</sequence>
<proteinExistence type="predicted"/>
<dbReference type="EMBL" id="RXNT01000004">
    <property type="protein sequence ID" value="RTR34086.1"/>
    <property type="molecule type" value="Genomic_DNA"/>
</dbReference>
<dbReference type="SUPFAM" id="SSF56784">
    <property type="entry name" value="HAD-like"/>
    <property type="match status" value="1"/>
</dbReference>